<protein>
    <recommendedName>
        <fullName evidence="3">DUF748 domain-containing protein</fullName>
    </recommendedName>
</protein>
<evidence type="ECO:0008006" key="3">
    <source>
        <dbReference type="Google" id="ProtNLM"/>
    </source>
</evidence>
<dbReference type="Pfam" id="PF05359">
    <property type="entry name" value="DUF748"/>
    <property type="match status" value="2"/>
</dbReference>
<dbReference type="Proteomes" id="UP000250790">
    <property type="component" value="Unassembled WGS sequence"/>
</dbReference>
<name>A0A315E685_9BURK</name>
<keyword evidence="2" id="KW-1185">Reference proteome</keyword>
<sequence>MIMQLGLSKRWQRRALFFVLGVLLLWVVSWAAVPRLVQWQLEKQGARMLGRVVTVEQVAFRPWSMALILRGLRIGKAGSQDAESEAQLTVDEIEVNVALQSLVFFAPVADAIVLRNPQVHLTHLGQGRYDIDDVLQRFTAPGAPSTGMPRLSLFNIQIMGGGVQFRDEPKAVNHVLSDVRLDIPFLSNLGGRRDVATHPRLAFKFNGAAFDTDAETAPFAKDRHTQARFKIKDLDVAPYLPYLPAAWPVRLAQGQLDMDVAVDFRQQASAEVALSGHLTLNGLVLNEKTSAPKDQPLLQCGGLDLKIDEWRPLEAVFKLDSLHLDRPVVHVRRDREGELNWARFQRFYAPAPGSDPFPEKRPSFYALKHFQISAGQVQWQDAMTRVPTTVVLADLDFQSRNLSWPARQVAPLNGQASIQGGSVSLSGESDLKSAQLGVKWAGLSLKSAAPYWAELFVPELSGKSSADLRLDWRAAEGAEPARLVVTAPQIRVTDVSLGKPGQPDASLAELALDQVEVDVFKQQARLGRVALTRPQLKLLRSPEGRWMAQDWWVPTKTQAEKPSPSSKPWQLDVRQLQISAGVVNLDDRSAGGQVQMDVREVNLSTGPWQPLADSPQMTPVKLGLLVGSGRRDAGRLGFDGAFRLPSTGLEPAKATPLQLKGRLQLDHLPVHKLSPYGAEMVNFDLKRADLSYAGTLDLALPDAGLGLNLQGNLALENLRATMPPDSDDLLNVKTLNVRGLDLGLQSGALARLKIDETTLSDFFVRVAIDPKGQLNWQRLLKSSTANDSKSTPATAVVTLGPMGMVNGRVLFSDHYIQPNYSADLTELAGSLGAFSNRNQDAQAAQLAELSLRGRVAGSGKLDIHGHMNPLTRPVALDVRGQVRDLDLPQFSPYSNKYAGYGIERGKLSAEVNYRIDANAQLLATHKIILNQLRFGERSNSTDAPNLPVKLAVALLADSQGVIDINLPVSGSINDPDFRVGAIVWKMVLNLIGKAIISPFSLISEAFSGEDRLEQLDFPAGGAEVDAANRVKLEAVAKSLSDKPALRVTLLGQADLDAEREAFRQAELADLVKAEKRRRLSRDNQDASKAIVVSPEEYQALLKSVYRRSAVPKPRNALGLVKDLPQTEMEALLLAAVSVDASDMRDLAQARAQRVREALIALKVPEAQLFLGAPVVSDAARPPHFVPHVKLVVSAD</sequence>
<dbReference type="PANTHER" id="PTHR30441">
    <property type="entry name" value="DUF748 DOMAIN-CONTAINING PROTEIN"/>
    <property type="match status" value="1"/>
</dbReference>
<dbReference type="InterPro" id="IPR052894">
    <property type="entry name" value="AsmA-related"/>
</dbReference>
<reference evidence="1 2" key="1">
    <citation type="submission" date="2017-04" db="EMBL/GenBank/DDBJ databases">
        <title>Unexpected and diverse lifestyles within the genus Limnohabitans.</title>
        <authorList>
            <person name="Kasalicky V."/>
            <person name="Mehrshad M."/>
            <person name="Andrei S.-A."/>
            <person name="Salcher M."/>
            <person name="Kratochvilova H."/>
            <person name="Simek K."/>
            <person name="Ghai R."/>
        </authorList>
    </citation>
    <scope>NUCLEOTIDE SEQUENCE [LARGE SCALE GENOMIC DNA]</scope>
    <source>
        <strain evidence="1 2">II-B4</strain>
    </source>
</reference>
<dbReference type="AlphaFoldDB" id="A0A315E685"/>
<dbReference type="EMBL" id="NESN01000007">
    <property type="protein sequence ID" value="PUE51494.1"/>
    <property type="molecule type" value="Genomic_DNA"/>
</dbReference>
<dbReference type="InterPro" id="IPR008023">
    <property type="entry name" value="DUF748"/>
</dbReference>
<proteinExistence type="predicted"/>
<evidence type="ECO:0000313" key="2">
    <source>
        <dbReference type="Proteomes" id="UP000250790"/>
    </source>
</evidence>
<dbReference type="GO" id="GO:0005886">
    <property type="term" value="C:plasma membrane"/>
    <property type="evidence" value="ECO:0007669"/>
    <property type="project" value="TreeGrafter"/>
</dbReference>
<dbReference type="GO" id="GO:0090313">
    <property type="term" value="P:regulation of protein targeting to membrane"/>
    <property type="evidence" value="ECO:0007669"/>
    <property type="project" value="TreeGrafter"/>
</dbReference>
<comment type="caution">
    <text evidence="1">The sequence shown here is derived from an EMBL/GenBank/DDBJ whole genome shotgun (WGS) entry which is preliminary data.</text>
</comment>
<dbReference type="PANTHER" id="PTHR30441:SF8">
    <property type="entry name" value="DUF748 DOMAIN-CONTAINING PROTEIN"/>
    <property type="match status" value="1"/>
</dbReference>
<evidence type="ECO:0000313" key="1">
    <source>
        <dbReference type="EMBL" id="PUE51494.1"/>
    </source>
</evidence>
<gene>
    <name evidence="1" type="ORF">B9Z37_14200</name>
</gene>
<organism evidence="1 2">
    <name type="scientific">Limnohabitans parvus II-B4</name>
    <dbReference type="NCBI Taxonomy" id="1293052"/>
    <lineage>
        <taxon>Bacteria</taxon>
        <taxon>Pseudomonadati</taxon>
        <taxon>Pseudomonadota</taxon>
        <taxon>Betaproteobacteria</taxon>
        <taxon>Burkholderiales</taxon>
        <taxon>Comamonadaceae</taxon>
        <taxon>Limnohabitans</taxon>
    </lineage>
</organism>
<accession>A0A315E685</accession>